<evidence type="ECO:0000256" key="1">
    <source>
        <dbReference type="SAM" id="SignalP"/>
    </source>
</evidence>
<keyword evidence="1" id="KW-0732">Signal</keyword>
<organism evidence="2 3">
    <name type="scientific">Pseudomonas beijingensis</name>
    <dbReference type="NCBI Taxonomy" id="2954101"/>
    <lineage>
        <taxon>Bacteria</taxon>
        <taxon>Pseudomonadati</taxon>
        <taxon>Pseudomonadota</taxon>
        <taxon>Gammaproteobacteria</taxon>
        <taxon>Pseudomonadales</taxon>
        <taxon>Pseudomonadaceae</taxon>
        <taxon>Pseudomonas</taxon>
    </lineage>
</organism>
<dbReference type="Proteomes" id="UP001224838">
    <property type="component" value="Chromosome"/>
</dbReference>
<reference evidence="2 3" key="1">
    <citation type="submission" date="2023-02" db="EMBL/GenBank/DDBJ databases">
        <title>Evolution of Hrp T3SS in non-pathogenic Pseudomonas fluorescens.</title>
        <authorList>
            <person name="Liao K."/>
            <person name="Wei H."/>
            <person name="Gu Y."/>
        </authorList>
    </citation>
    <scope>NUCLEOTIDE SEQUENCE [LARGE SCALE GENOMIC DNA]</scope>
    <source>
        <strain evidence="2 3">FP2034</strain>
    </source>
</reference>
<proteinExistence type="predicted"/>
<evidence type="ECO:0008006" key="4">
    <source>
        <dbReference type="Google" id="ProtNLM"/>
    </source>
</evidence>
<feature type="signal peptide" evidence="1">
    <location>
        <begin position="1"/>
        <end position="28"/>
    </location>
</feature>
<dbReference type="EMBL" id="CP117451">
    <property type="protein sequence ID" value="WLG99816.1"/>
    <property type="molecule type" value="Genomic_DNA"/>
</dbReference>
<evidence type="ECO:0000313" key="2">
    <source>
        <dbReference type="EMBL" id="WLG99816.1"/>
    </source>
</evidence>
<protein>
    <recommendedName>
        <fullName evidence="4">Lipoprotein</fullName>
    </recommendedName>
</protein>
<dbReference type="RefSeq" id="WP_305468076.1">
    <property type="nucleotide sequence ID" value="NZ_CP117451.1"/>
</dbReference>
<dbReference type="PROSITE" id="PS51257">
    <property type="entry name" value="PROKAR_LIPOPROTEIN"/>
    <property type="match status" value="1"/>
</dbReference>
<accession>A0ABY9F867</accession>
<feature type="chain" id="PRO_5047391863" description="Lipoprotein" evidence="1">
    <location>
        <begin position="29"/>
        <end position="195"/>
    </location>
</feature>
<name>A0ABY9F867_9PSED</name>
<evidence type="ECO:0000313" key="3">
    <source>
        <dbReference type="Proteomes" id="UP001224838"/>
    </source>
</evidence>
<keyword evidence="3" id="KW-1185">Reference proteome</keyword>
<sequence length="195" mass="21760">MNPRKSVLRVCAWITLISVSGLATVACASPERGNSTSTKASFGTIHFQNDKGEEKCTLPIPETEKRFHFNDPDEYCENNMVSYFWLENVPSATKIQFYDNESCTDVTTDQNTFFFKLQTVKQPTHWAGVTHSIDALRHLSAGELIAGKNLRVDLPITQPPPNPPKPPVFVGTQLSGKNLNERLSCVHIERSQPAN</sequence>
<gene>
    <name evidence="2" type="ORF">PSH92_20985</name>
</gene>